<gene>
    <name evidence="1" type="ORF">GUJ93_ZPchr0010g9305</name>
</gene>
<reference evidence="1" key="2">
    <citation type="submission" date="2021-02" db="EMBL/GenBank/DDBJ databases">
        <authorList>
            <person name="Kimball J.A."/>
            <person name="Haas M.W."/>
            <person name="Macchietto M."/>
            <person name="Kono T."/>
            <person name="Duquette J."/>
            <person name="Shao M."/>
        </authorList>
    </citation>
    <scope>NUCLEOTIDE SEQUENCE</scope>
    <source>
        <tissue evidence="1">Fresh leaf tissue</tissue>
    </source>
</reference>
<protein>
    <submittedName>
        <fullName evidence="1">Uncharacterized protein</fullName>
    </submittedName>
</protein>
<evidence type="ECO:0000313" key="2">
    <source>
        <dbReference type="Proteomes" id="UP000729402"/>
    </source>
</evidence>
<accession>A0A8J5W978</accession>
<comment type="caution">
    <text evidence="1">The sequence shown here is derived from an EMBL/GenBank/DDBJ whole genome shotgun (WGS) entry which is preliminary data.</text>
</comment>
<dbReference type="InterPro" id="IPR025322">
    <property type="entry name" value="PADRE_dom"/>
</dbReference>
<proteinExistence type="predicted"/>
<sequence length="235" mass="24210">MAIEFEGAAKIRFNGLSPCLCSPAVHGEEAGGARLVFWGGATSQLTAAGGRSSSSSSSATAGDVMAELPDRLVCAADSFFIGLPIPALPPGEQLLAGQTYFVLPAARFSCQKALTAASLASLSPAPGKVSLAGGASSPFEYVKGDDGMALIRVLPEFIEKAITCGGAAGEGEAASPDAAQLCSTPELRKHYMQLVGARQQRPWSPGLDTISETGKRRRMMPSPVRLVALAKASSR</sequence>
<dbReference type="Pfam" id="PF14009">
    <property type="entry name" value="PADRE"/>
    <property type="match status" value="1"/>
</dbReference>
<dbReference type="Proteomes" id="UP000729402">
    <property type="component" value="Unassembled WGS sequence"/>
</dbReference>
<organism evidence="1 2">
    <name type="scientific">Zizania palustris</name>
    <name type="common">Northern wild rice</name>
    <dbReference type="NCBI Taxonomy" id="103762"/>
    <lineage>
        <taxon>Eukaryota</taxon>
        <taxon>Viridiplantae</taxon>
        <taxon>Streptophyta</taxon>
        <taxon>Embryophyta</taxon>
        <taxon>Tracheophyta</taxon>
        <taxon>Spermatophyta</taxon>
        <taxon>Magnoliopsida</taxon>
        <taxon>Liliopsida</taxon>
        <taxon>Poales</taxon>
        <taxon>Poaceae</taxon>
        <taxon>BOP clade</taxon>
        <taxon>Oryzoideae</taxon>
        <taxon>Oryzeae</taxon>
        <taxon>Zizaniinae</taxon>
        <taxon>Zizania</taxon>
    </lineage>
</organism>
<reference evidence="1" key="1">
    <citation type="journal article" date="2021" name="bioRxiv">
        <title>Whole Genome Assembly and Annotation of Northern Wild Rice, Zizania palustris L., Supports a Whole Genome Duplication in the Zizania Genus.</title>
        <authorList>
            <person name="Haas M."/>
            <person name="Kono T."/>
            <person name="Macchietto M."/>
            <person name="Millas R."/>
            <person name="McGilp L."/>
            <person name="Shao M."/>
            <person name="Duquette J."/>
            <person name="Hirsch C.N."/>
            <person name="Kimball J."/>
        </authorList>
    </citation>
    <scope>NUCLEOTIDE SEQUENCE</scope>
    <source>
        <tissue evidence="1">Fresh leaf tissue</tissue>
    </source>
</reference>
<dbReference type="PANTHER" id="PTHR33052">
    <property type="entry name" value="DUF4228 DOMAIN PROTEIN-RELATED"/>
    <property type="match status" value="1"/>
</dbReference>
<dbReference type="EMBL" id="JAAALK010000082">
    <property type="protein sequence ID" value="KAG8085431.1"/>
    <property type="molecule type" value="Genomic_DNA"/>
</dbReference>
<keyword evidence="2" id="KW-1185">Reference proteome</keyword>
<evidence type="ECO:0000313" key="1">
    <source>
        <dbReference type="EMBL" id="KAG8085431.1"/>
    </source>
</evidence>
<dbReference type="OrthoDB" id="1899115at2759"/>
<dbReference type="AlphaFoldDB" id="A0A8J5W978"/>
<name>A0A8J5W978_ZIZPA</name>